<organism evidence="2 3">
    <name type="scientific">Panaeolus cyanescens</name>
    <dbReference type="NCBI Taxonomy" id="181874"/>
    <lineage>
        <taxon>Eukaryota</taxon>
        <taxon>Fungi</taxon>
        <taxon>Dikarya</taxon>
        <taxon>Basidiomycota</taxon>
        <taxon>Agaricomycotina</taxon>
        <taxon>Agaricomycetes</taxon>
        <taxon>Agaricomycetidae</taxon>
        <taxon>Agaricales</taxon>
        <taxon>Agaricineae</taxon>
        <taxon>Galeropsidaceae</taxon>
        <taxon>Panaeolus</taxon>
    </lineage>
</organism>
<dbReference type="AlphaFoldDB" id="A0A409YCJ9"/>
<reference evidence="2 3" key="1">
    <citation type="journal article" date="2018" name="Evol. Lett.">
        <title>Horizontal gene cluster transfer increased hallucinogenic mushroom diversity.</title>
        <authorList>
            <person name="Reynolds H.T."/>
            <person name="Vijayakumar V."/>
            <person name="Gluck-Thaler E."/>
            <person name="Korotkin H.B."/>
            <person name="Matheny P.B."/>
            <person name="Slot J.C."/>
        </authorList>
    </citation>
    <scope>NUCLEOTIDE SEQUENCE [LARGE SCALE GENOMIC DNA]</scope>
    <source>
        <strain evidence="2 3">2629</strain>
    </source>
</reference>
<keyword evidence="3" id="KW-1185">Reference proteome</keyword>
<proteinExistence type="predicted"/>
<feature type="signal peptide" evidence="1">
    <location>
        <begin position="1"/>
        <end position="19"/>
    </location>
</feature>
<comment type="caution">
    <text evidence="2">The sequence shown here is derived from an EMBL/GenBank/DDBJ whole genome shotgun (WGS) entry which is preliminary data.</text>
</comment>
<feature type="chain" id="PRO_5019011041" evidence="1">
    <location>
        <begin position="20"/>
        <end position="186"/>
    </location>
</feature>
<name>A0A409YCJ9_9AGAR</name>
<evidence type="ECO:0000256" key="1">
    <source>
        <dbReference type="SAM" id="SignalP"/>
    </source>
</evidence>
<dbReference type="EMBL" id="NHTK01001298">
    <property type="protein sequence ID" value="PPR00714.1"/>
    <property type="molecule type" value="Genomic_DNA"/>
</dbReference>
<protein>
    <submittedName>
        <fullName evidence="2">Uncharacterized protein</fullName>
    </submittedName>
</protein>
<accession>A0A409YCJ9</accession>
<evidence type="ECO:0000313" key="2">
    <source>
        <dbReference type="EMBL" id="PPR00714.1"/>
    </source>
</evidence>
<dbReference type="OrthoDB" id="2997369at2759"/>
<sequence length="186" mass="19375">MFKLSIAFVSALLYGVAYGSPAVQNTVCSPSAIDTTAKFFIKSAAATSLVWQAEDVSSDNFIFVDLQTQANGSNDQLWSVIPNSNSNSFSFVSAGVASANICANGDGGPLDSAACPDIISARQAPQFATWSVSCQSCASNGATGCQFQAVLEGQCADFLDDTDTTVKLDDCATNQPNQLWDIVASA</sequence>
<evidence type="ECO:0000313" key="3">
    <source>
        <dbReference type="Proteomes" id="UP000284842"/>
    </source>
</evidence>
<keyword evidence="1" id="KW-0732">Signal</keyword>
<gene>
    <name evidence="2" type="ORF">CVT24_001002</name>
</gene>
<dbReference type="PROSITE" id="PS50231">
    <property type="entry name" value="RICIN_B_LECTIN"/>
    <property type="match status" value="1"/>
</dbReference>
<dbReference type="InParanoid" id="A0A409YCJ9"/>
<dbReference type="Gene3D" id="2.80.10.50">
    <property type="match status" value="1"/>
</dbReference>
<dbReference type="Proteomes" id="UP000284842">
    <property type="component" value="Unassembled WGS sequence"/>
</dbReference>